<dbReference type="InterPro" id="IPR020338">
    <property type="entry name" value="SMN_gemin7"/>
</dbReference>
<dbReference type="Gene3D" id="2.30.30.100">
    <property type="match status" value="1"/>
</dbReference>
<evidence type="ECO:0000313" key="1">
    <source>
        <dbReference type="EMBL" id="KAF4041270.1"/>
    </source>
</evidence>
<accession>A0A833WLS1</accession>
<dbReference type="GO" id="GO:0034719">
    <property type="term" value="C:SMN-Sm protein complex"/>
    <property type="evidence" value="ECO:0007669"/>
    <property type="project" value="InterPro"/>
</dbReference>
<dbReference type="EMBL" id="WSZM01000127">
    <property type="protein sequence ID" value="KAF4041270.1"/>
    <property type="molecule type" value="Genomic_DNA"/>
</dbReference>
<dbReference type="AlphaFoldDB" id="A0A833WLS1"/>
<sequence>MDRQEARTRMLRLWLAVSDTTRTSIHTTQSTVVHADKVISNAGQSLFACTNLATPLGAYSHAVLRDQDIAQLESPLTTSELRALLLADK</sequence>
<evidence type="ECO:0000313" key="3">
    <source>
        <dbReference type="Proteomes" id="UP000602510"/>
    </source>
</evidence>
<dbReference type="Proteomes" id="UP000704712">
    <property type="component" value="Unassembled WGS sequence"/>
</dbReference>
<evidence type="ECO:0000313" key="2">
    <source>
        <dbReference type="EMBL" id="KAF4149674.1"/>
    </source>
</evidence>
<organism evidence="1 3">
    <name type="scientific">Phytophthora infestans</name>
    <name type="common">Potato late blight agent</name>
    <name type="synonym">Botrytis infestans</name>
    <dbReference type="NCBI Taxonomy" id="4787"/>
    <lineage>
        <taxon>Eukaryota</taxon>
        <taxon>Sar</taxon>
        <taxon>Stramenopiles</taxon>
        <taxon>Oomycota</taxon>
        <taxon>Peronosporomycetes</taxon>
        <taxon>Peronosporales</taxon>
        <taxon>Peronosporaceae</taxon>
        <taxon>Phytophthora</taxon>
    </lineage>
</organism>
<comment type="caution">
    <text evidence="1">The sequence shown here is derived from an EMBL/GenBank/DDBJ whole genome shotgun (WGS) entry which is preliminary data.</text>
</comment>
<reference evidence="1" key="1">
    <citation type="submission" date="2020-04" db="EMBL/GenBank/DDBJ databases">
        <title>Hybrid Assembly of Korean Phytophthora infestans isolates.</title>
        <authorList>
            <person name="Prokchorchik M."/>
            <person name="Lee Y."/>
            <person name="Seo J."/>
            <person name="Cho J.-H."/>
            <person name="Park Y.-E."/>
            <person name="Jang D.-C."/>
            <person name="Im J.-S."/>
            <person name="Choi J.-G."/>
            <person name="Park H.-J."/>
            <person name="Lee G.-B."/>
            <person name="Lee Y.-G."/>
            <person name="Hong S.-Y."/>
            <person name="Cho K."/>
            <person name="Sohn K.H."/>
        </authorList>
    </citation>
    <scope>NUCLEOTIDE SEQUENCE</scope>
    <source>
        <strain evidence="1">KR_1_A1</strain>
        <strain evidence="2">KR_2_A2</strain>
    </source>
</reference>
<dbReference type="Proteomes" id="UP000602510">
    <property type="component" value="Unassembled WGS sequence"/>
</dbReference>
<dbReference type="Pfam" id="PF11095">
    <property type="entry name" value="Gemin7"/>
    <property type="match status" value="1"/>
</dbReference>
<keyword evidence="3" id="KW-1185">Reference proteome</keyword>
<proteinExistence type="predicted"/>
<dbReference type="EMBL" id="JAACNO010000142">
    <property type="protein sequence ID" value="KAF4149674.1"/>
    <property type="molecule type" value="Genomic_DNA"/>
</dbReference>
<protein>
    <submittedName>
        <fullName evidence="1">Gem-associated protein 7 (Gemin7)</fullName>
    </submittedName>
</protein>
<gene>
    <name evidence="1" type="ORF">GN244_ATG06445</name>
    <name evidence="2" type="ORF">GN958_ATG01070</name>
</gene>
<name>A0A833WLS1_PHYIN</name>